<reference evidence="1 2" key="1">
    <citation type="journal article" date="2008" name="Nature">
        <title>The genome of Laccaria bicolor provides insights into mycorrhizal symbiosis.</title>
        <authorList>
            <person name="Martin F."/>
            <person name="Aerts A."/>
            <person name="Ahren D."/>
            <person name="Brun A."/>
            <person name="Danchin E.G.J."/>
            <person name="Duchaussoy F."/>
            <person name="Gibon J."/>
            <person name="Kohler A."/>
            <person name="Lindquist E."/>
            <person name="Pereda V."/>
            <person name="Salamov A."/>
            <person name="Shapiro H.J."/>
            <person name="Wuyts J."/>
            <person name="Blaudez D."/>
            <person name="Buee M."/>
            <person name="Brokstein P."/>
            <person name="Canbaeck B."/>
            <person name="Cohen D."/>
            <person name="Courty P.E."/>
            <person name="Coutinho P.M."/>
            <person name="Delaruelle C."/>
            <person name="Detter J.C."/>
            <person name="Deveau A."/>
            <person name="DiFazio S."/>
            <person name="Duplessis S."/>
            <person name="Fraissinet-Tachet L."/>
            <person name="Lucic E."/>
            <person name="Frey-Klett P."/>
            <person name="Fourrey C."/>
            <person name="Feussner I."/>
            <person name="Gay G."/>
            <person name="Grimwood J."/>
            <person name="Hoegger P.J."/>
            <person name="Jain P."/>
            <person name="Kilaru S."/>
            <person name="Labbe J."/>
            <person name="Lin Y.C."/>
            <person name="Legue V."/>
            <person name="Le Tacon F."/>
            <person name="Marmeisse R."/>
            <person name="Melayah D."/>
            <person name="Montanini B."/>
            <person name="Muratet M."/>
            <person name="Nehls U."/>
            <person name="Niculita-Hirzel H."/>
            <person name="Oudot-Le Secq M.P."/>
            <person name="Peter M."/>
            <person name="Quesneville H."/>
            <person name="Rajashekar B."/>
            <person name="Reich M."/>
            <person name="Rouhier N."/>
            <person name="Schmutz J."/>
            <person name="Yin T."/>
            <person name="Chalot M."/>
            <person name="Henrissat B."/>
            <person name="Kuees U."/>
            <person name="Lucas S."/>
            <person name="Van de Peer Y."/>
            <person name="Podila G.K."/>
            <person name="Polle A."/>
            <person name="Pukkila P.J."/>
            <person name="Richardson P.M."/>
            <person name="Rouze P."/>
            <person name="Sanders I.R."/>
            <person name="Stajich J.E."/>
            <person name="Tunlid A."/>
            <person name="Tuskan G."/>
            <person name="Grigoriev I.V."/>
        </authorList>
    </citation>
    <scope>NUCLEOTIDE SEQUENCE [LARGE SCALE GENOMIC DNA]</scope>
    <source>
        <strain evidence="2">S238N-H82 / ATCC MYA-4686</strain>
    </source>
</reference>
<dbReference type="KEGG" id="lbc:LACBIDRAFT_323098"/>
<organism evidence="2">
    <name type="scientific">Laccaria bicolor (strain S238N-H82 / ATCC MYA-4686)</name>
    <name type="common">Bicoloured deceiver</name>
    <name type="synonym">Laccaria laccata var. bicolor</name>
    <dbReference type="NCBI Taxonomy" id="486041"/>
    <lineage>
        <taxon>Eukaryota</taxon>
        <taxon>Fungi</taxon>
        <taxon>Dikarya</taxon>
        <taxon>Basidiomycota</taxon>
        <taxon>Agaricomycotina</taxon>
        <taxon>Agaricomycetes</taxon>
        <taxon>Agaricomycetidae</taxon>
        <taxon>Agaricales</taxon>
        <taxon>Agaricineae</taxon>
        <taxon>Hydnangiaceae</taxon>
        <taxon>Laccaria</taxon>
    </lineage>
</organism>
<dbReference type="HOGENOM" id="CLU_2097279_0_0_1"/>
<accession>B0CZ48</accession>
<keyword evidence="2" id="KW-1185">Reference proteome</keyword>
<dbReference type="InParanoid" id="B0CZ48"/>
<gene>
    <name evidence="1" type="ORF">LACBIDRAFT_323098</name>
</gene>
<name>B0CZ48_LACBS</name>
<dbReference type="AlphaFoldDB" id="B0CZ48"/>
<evidence type="ECO:0000313" key="1">
    <source>
        <dbReference type="EMBL" id="EDR12559.1"/>
    </source>
</evidence>
<evidence type="ECO:0000313" key="2">
    <source>
        <dbReference type="Proteomes" id="UP000001194"/>
    </source>
</evidence>
<proteinExistence type="predicted"/>
<dbReference type="Proteomes" id="UP000001194">
    <property type="component" value="Unassembled WGS sequence"/>
</dbReference>
<dbReference type="GeneID" id="6072143"/>
<sequence length="116" mass="13039">MSEIHILQGAQNSVITGGTFMAAETALSRVTPGYFRPYPYPYPWKPVPSTTGRGFCGNVTYKTLPLSNVVPLQCTGRRGKRRRHAQICPELVVFTFEERKLLVMLALIICNRRLPS</sequence>
<dbReference type="EMBL" id="DS547094">
    <property type="protein sequence ID" value="EDR12559.1"/>
    <property type="molecule type" value="Genomic_DNA"/>
</dbReference>
<dbReference type="RefSeq" id="XP_001876823.1">
    <property type="nucleotide sequence ID" value="XM_001876788.1"/>
</dbReference>
<protein>
    <submittedName>
        <fullName evidence="1">Predicted protein</fullName>
    </submittedName>
</protein>